<evidence type="ECO:0000313" key="7">
    <source>
        <dbReference type="EMBL" id="NJB68285.1"/>
    </source>
</evidence>
<name>A0A846QS73_9BACT</name>
<dbReference type="EMBL" id="JAATJA010000002">
    <property type="protein sequence ID" value="NJB68285.1"/>
    <property type="molecule type" value="Genomic_DNA"/>
</dbReference>
<evidence type="ECO:0000256" key="2">
    <source>
        <dbReference type="ARBA" id="ARBA00022670"/>
    </source>
</evidence>
<comment type="caution">
    <text evidence="7">The sequence shown here is derived from an EMBL/GenBank/DDBJ whole genome shotgun (WGS) entry which is preliminary data.</text>
</comment>
<dbReference type="InterPro" id="IPR004635">
    <property type="entry name" value="Pept_S49_SppA"/>
</dbReference>
<feature type="domain" description="Peptidase S49" evidence="6">
    <location>
        <begin position="104"/>
        <end position="254"/>
    </location>
</feature>
<dbReference type="PANTHER" id="PTHR42987:SF7">
    <property type="entry name" value="SIGNAL PEPTIDE PEPTIDASE SPPA-RELATED"/>
    <property type="match status" value="1"/>
</dbReference>
<evidence type="ECO:0000259" key="6">
    <source>
        <dbReference type="Pfam" id="PF01343"/>
    </source>
</evidence>
<dbReference type="EC" id="3.4.21.-" evidence="7"/>
<gene>
    <name evidence="7" type="ORF">GGQ74_001958</name>
</gene>
<organism evidence="7 8">
    <name type="scientific">Desulfobaculum xiamenense</name>
    <dbReference type="NCBI Taxonomy" id="995050"/>
    <lineage>
        <taxon>Bacteria</taxon>
        <taxon>Pseudomonadati</taxon>
        <taxon>Thermodesulfobacteriota</taxon>
        <taxon>Desulfovibrionia</taxon>
        <taxon>Desulfovibrionales</taxon>
        <taxon>Desulfovibrionaceae</taxon>
        <taxon>Desulfobaculum</taxon>
    </lineage>
</organism>
<evidence type="ECO:0000256" key="4">
    <source>
        <dbReference type="ARBA" id="ARBA00022825"/>
    </source>
</evidence>
<sequence length="295" mass="31641">MQKGSSFSQKHPFIFGLTLIVAAVILFAGVTAAFRIGFSDDGFSSDTRLGLVRIEGMITDSEETTDWIRTLREDESIRGVLLRINSPGGAVAPSQEIARAVERLAQAKPVVVSMSTVAASGGYYAAAPADLIVANPSTLTGSIGVIMELSNLQELMDKIGVKRQSLTSGALKGAGSPFRPMTQKEREYLMGIVNDMHEQFVEAVAKGREMDIDAVRAIADGRALTGRQALELGLVDTLGGMEEAIEELKKLCEITEKVPLVEAPEKKSGWLRDILTSSININITSEGLNPGLVIH</sequence>
<dbReference type="AlphaFoldDB" id="A0A846QS73"/>
<comment type="similarity">
    <text evidence="1">Belongs to the peptidase S49 family.</text>
</comment>
<dbReference type="CDD" id="cd07023">
    <property type="entry name" value="S49_Sppa_N_C"/>
    <property type="match status" value="1"/>
</dbReference>
<dbReference type="SUPFAM" id="SSF52096">
    <property type="entry name" value="ClpP/crotonase"/>
    <property type="match status" value="1"/>
</dbReference>
<evidence type="ECO:0000256" key="5">
    <source>
        <dbReference type="SAM" id="Phobius"/>
    </source>
</evidence>
<dbReference type="GO" id="GO:0008236">
    <property type="term" value="F:serine-type peptidase activity"/>
    <property type="evidence" value="ECO:0007669"/>
    <property type="project" value="UniProtKB-KW"/>
</dbReference>
<proteinExistence type="inferred from homology"/>
<evidence type="ECO:0000256" key="1">
    <source>
        <dbReference type="ARBA" id="ARBA00008683"/>
    </source>
</evidence>
<keyword evidence="5" id="KW-1133">Transmembrane helix</keyword>
<keyword evidence="3 7" id="KW-0378">Hydrolase</keyword>
<reference evidence="7 8" key="1">
    <citation type="submission" date="2020-03" db="EMBL/GenBank/DDBJ databases">
        <title>Genomic Encyclopedia of Type Strains, Phase IV (KMG-IV): sequencing the most valuable type-strain genomes for metagenomic binning, comparative biology and taxonomic classification.</title>
        <authorList>
            <person name="Goeker M."/>
        </authorList>
    </citation>
    <scope>NUCLEOTIDE SEQUENCE [LARGE SCALE GENOMIC DNA]</scope>
    <source>
        <strain evidence="7 8">DSM 24233</strain>
    </source>
</reference>
<dbReference type="Gene3D" id="3.90.226.10">
    <property type="entry name" value="2-enoyl-CoA Hydratase, Chain A, domain 1"/>
    <property type="match status" value="2"/>
</dbReference>
<keyword evidence="5" id="KW-0812">Transmembrane</keyword>
<dbReference type="InterPro" id="IPR047272">
    <property type="entry name" value="S49_SppA_C"/>
</dbReference>
<protein>
    <submittedName>
        <fullName evidence="7">Protease-4</fullName>
        <ecNumber evidence="7">3.4.21.-</ecNumber>
    </submittedName>
</protein>
<dbReference type="Proteomes" id="UP000580856">
    <property type="component" value="Unassembled WGS sequence"/>
</dbReference>
<keyword evidence="8" id="KW-1185">Reference proteome</keyword>
<keyword evidence="4" id="KW-0720">Serine protease</keyword>
<dbReference type="GO" id="GO:0006508">
    <property type="term" value="P:proteolysis"/>
    <property type="evidence" value="ECO:0007669"/>
    <property type="project" value="UniProtKB-KW"/>
</dbReference>
<accession>A0A846QS73</accession>
<evidence type="ECO:0000256" key="3">
    <source>
        <dbReference type="ARBA" id="ARBA00022801"/>
    </source>
</evidence>
<dbReference type="Pfam" id="PF01343">
    <property type="entry name" value="Peptidase_S49"/>
    <property type="match status" value="1"/>
</dbReference>
<dbReference type="NCBIfam" id="TIGR00706">
    <property type="entry name" value="SppA_dom"/>
    <property type="match status" value="1"/>
</dbReference>
<keyword evidence="2 7" id="KW-0645">Protease</keyword>
<feature type="transmembrane region" description="Helical" evidence="5">
    <location>
        <begin position="12"/>
        <end position="38"/>
    </location>
</feature>
<keyword evidence="5" id="KW-0472">Membrane</keyword>
<dbReference type="InterPro" id="IPR002142">
    <property type="entry name" value="Peptidase_S49"/>
</dbReference>
<dbReference type="RefSeq" id="WP_167941364.1">
    <property type="nucleotide sequence ID" value="NZ_JAATJA010000002.1"/>
</dbReference>
<dbReference type="InterPro" id="IPR029045">
    <property type="entry name" value="ClpP/crotonase-like_dom_sf"/>
</dbReference>
<dbReference type="PANTHER" id="PTHR42987">
    <property type="entry name" value="PEPTIDASE S49"/>
    <property type="match status" value="1"/>
</dbReference>
<evidence type="ECO:0000313" key="8">
    <source>
        <dbReference type="Proteomes" id="UP000580856"/>
    </source>
</evidence>